<evidence type="ECO:0000256" key="2">
    <source>
        <dbReference type="ARBA" id="ARBA00022723"/>
    </source>
</evidence>
<keyword evidence="4" id="KW-0862">Zinc</keyword>
<dbReference type="EMBL" id="WXYO01000002">
    <property type="protein sequence ID" value="NAS11212.1"/>
    <property type="molecule type" value="Genomic_DNA"/>
</dbReference>
<dbReference type="InterPro" id="IPR023774">
    <property type="entry name" value="Put_metal_dep_hydrolase_YfiT"/>
</dbReference>
<sequence>MTEKELQELRYPIGYFSRPDIITDEILAEWIAQLESYPDRLQSLVSALSEEQLACPYRPDGWTVRQVIHHVADSHHNSYVRFKWGLTEDRPTIKAYEEKHWAELFDTKTGPIALSLAHLRAVHAKLVFLLKGLSREQLRRTFIHPDDGSETSLEENIGRYVWHGNHHFAHIRNLLERKGWLNEP</sequence>
<evidence type="ECO:0000259" key="5">
    <source>
        <dbReference type="Pfam" id="PF12867"/>
    </source>
</evidence>
<comment type="caution">
    <text evidence="6">The sequence shown here is derived from an EMBL/GenBank/DDBJ whole genome shotgun (WGS) entry which is preliminary data.</text>
</comment>
<dbReference type="GO" id="GO:0046872">
    <property type="term" value="F:metal ion binding"/>
    <property type="evidence" value="ECO:0007669"/>
    <property type="project" value="UniProtKB-KW"/>
</dbReference>
<dbReference type="Proteomes" id="UP000475249">
    <property type="component" value="Unassembled WGS sequence"/>
</dbReference>
<evidence type="ECO:0000256" key="4">
    <source>
        <dbReference type="ARBA" id="ARBA00022833"/>
    </source>
</evidence>
<feature type="domain" description="DinB-like" evidence="5">
    <location>
        <begin position="33"/>
        <end position="171"/>
    </location>
</feature>
<dbReference type="AlphaFoldDB" id="A0A6L9E9H5"/>
<accession>A0A6L9E9H5</accession>
<evidence type="ECO:0000313" key="6">
    <source>
        <dbReference type="EMBL" id="NAS11212.1"/>
    </source>
</evidence>
<name>A0A6L9E9H5_9FLAO</name>
<dbReference type="Pfam" id="PF12867">
    <property type="entry name" value="DinB_2"/>
    <property type="match status" value="1"/>
</dbReference>
<keyword evidence="7" id="KW-1185">Reference proteome</keyword>
<keyword evidence="2" id="KW-0479">Metal-binding</keyword>
<proteinExistence type="inferred from homology"/>
<keyword evidence="1" id="KW-0963">Cytoplasm</keyword>
<dbReference type="NCBIfam" id="NF009807">
    <property type="entry name" value="PRK13291.1"/>
    <property type="match status" value="1"/>
</dbReference>
<dbReference type="Gene3D" id="1.20.120.450">
    <property type="entry name" value="dinb family like domain"/>
    <property type="match status" value="1"/>
</dbReference>
<evidence type="ECO:0000256" key="3">
    <source>
        <dbReference type="ARBA" id="ARBA00022801"/>
    </source>
</evidence>
<dbReference type="SUPFAM" id="SSF109854">
    <property type="entry name" value="DinB/YfiT-like putative metalloenzymes"/>
    <property type="match status" value="1"/>
</dbReference>
<organism evidence="6 7">
    <name type="scientific">Poritiphilus flavus</name>
    <dbReference type="NCBI Taxonomy" id="2697053"/>
    <lineage>
        <taxon>Bacteria</taxon>
        <taxon>Pseudomonadati</taxon>
        <taxon>Bacteroidota</taxon>
        <taxon>Flavobacteriia</taxon>
        <taxon>Flavobacteriales</taxon>
        <taxon>Flavobacteriaceae</taxon>
        <taxon>Poritiphilus</taxon>
    </lineage>
</organism>
<dbReference type="GO" id="GO:0016787">
    <property type="term" value="F:hydrolase activity"/>
    <property type="evidence" value="ECO:0007669"/>
    <property type="project" value="UniProtKB-KW"/>
</dbReference>
<dbReference type="InterPro" id="IPR034660">
    <property type="entry name" value="DinB/YfiT-like"/>
</dbReference>
<evidence type="ECO:0000256" key="1">
    <source>
        <dbReference type="ARBA" id="ARBA00022490"/>
    </source>
</evidence>
<keyword evidence="3 6" id="KW-0378">Hydrolase</keyword>
<dbReference type="HAMAP" id="MF_01256">
    <property type="entry name" value="YfiT_hydrol"/>
    <property type="match status" value="1"/>
</dbReference>
<reference evidence="6 7" key="1">
    <citation type="submission" date="2020-01" db="EMBL/GenBank/DDBJ databases">
        <title>Bacteria diversity of Porities sp.</title>
        <authorList>
            <person name="Wang G."/>
        </authorList>
    </citation>
    <scope>NUCLEOTIDE SEQUENCE [LARGE SCALE GENOMIC DNA]</scope>
    <source>
        <strain evidence="6 7">R33</strain>
    </source>
</reference>
<gene>
    <name evidence="6" type="ORF">GTQ38_04320</name>
</gene>
<evidence type="ECO:0000313" key="7">
    <source>
        <dbReference type="Proteomes" id="UP000475249"/>
    </source>
</evidence>
<protein>
    <submittedName>
        <fullName evidence="6">Putative metal-dependent hydrolase</fullName>
    </submittedName>
</protein>
<dbReference type="InterPro" id="IPR024775">
    <property type="entry name" value="DinB-like"/>
</dbReference>
<dbReference type="RefSeq" id="WP_161434254.1">
    <property type="nucleotide sequence ID" value="NZ_WXYO01000002.1"/>
</dbReference>